<keyword evidence="3" id="KW-1185">Reference proteome</keyword>
<evidence type="ECO:0000256" key="1">
    <source>
        <dbReference type="SAM" id="MobiDB-lite"/>
    </source>
</evidence>
<dbReference type="AlphaFoldDB" id="A0AAW0PFG9"/>
<accession>A0AAW0PFG9</accession>
<evidence type="ECO:0000313" key="3">
    <source>
        <dbReference type="Proteomes" id="UP001460270"/>
    </source>
</evidence>
<reference evidence="3" key="1">
    <citation type="submission" date="2024-04" db="EMBL/GenBank/DDBJ databases">
        <title>Salinicola lusitanus LLJ914,a marine bacterium isolated from the Okinawa Trough.</title>
        <authorList>
            <person name="Li J."/>
        </authorList>
    </citation>
    <scope>NUCLEOTIDE SEQUENCE [LARGE SCALE GENOMIC DNA]</scope>
</reference>
<comment type="caution">
    <text evidence="2">The sequence shown here is derived from an EMBL/GenBank/DDBJ whole genome shotgun (WGS) entry which is preliminary data.</text>
</comment>
<feature type="compositionally biased region" description="Acidic residues" evidence="1">
    <location>
        <begin position="20"/>
        <end position="30"/>
    </location>
</feature>
<name>A0AAW0PFG9_9GOBI</name>
<gene>
    <name evidence="2" type="ORF">WMY93_010141</name>
</gene>
<dbReference type="EMBL" id="JBBPFD010000007">
    <property type="protein sequence ID" value="KAK7918857.1"/>
    <property type="molecule type" value="Genomic_DNA"/>
</dbReference>
<sequence>MNEGLDDQTKWLRGNNSKTDEEEEEEEEEAERVFFHQKIGAGSSGQRSRHELVKFNPEPKGTTSPAQRKRETERKSSSLCVSCVSGSEDETWTYREAREGTGNYDSIQSMDHVICDLFTKLEFLKSHLSL</sequence>
<dbReference type="Proteomes" id="UP001460270">
    <property type="component" value="Unassembled WGS sequence"/>
</dbReference>
<protein>
    <submittedName>
        <fullName evidence="2">Uncharacterized protein</fullName>
    </submittedName>
</protein>
<feature type="region of interest" description="Disordered" evidence="1">
    <location>
        <begin position="1"/>
        <end position="75"/>
    </location>
</feature>
<organism evidence="2 3">
    <name type="scientific">Mugilogobius chulae</name>
    <name type="common">yellowstripe goby</name>
    <dbReference type="NCBI Taxonomy" id="88201"/>
    <lineage>
        <taxon>Eukaryota</taxon>
        <taxon>Metazoa</taxon>
        <taxon>Chordata</taxon>
        <taxon>Craniata</taxon>
        <taxon>Vertebrata</taxon>
        <taxon>Euteleostomi</taxon>
        <taxon>Actinopterygii</taxon>
        <taxon>Neopterygii</taxon>
        <taxon>Teleostei</taxon>
        <taxon>Neoteleostei</taxon>
        <taxon>Acanthomorphata</taxon>
        <taxon>Gobiaria</taxon>
        <taxon>Gobiiformes</taxon>
        <taxon>Gobioidei</taxon>
        <taxon>Gobiidae</taxon>
        <taxon>Gobionellinae</taxon>
        <taxon>Mugilogobius</taxon>
    </lineage>
</organism>
<evidence type="ECO:0000313" key="2">
    <source>
        <dbReference type="EMBL" id="KAK7918857.1"/>
    </source>
</evidence>
<proteinExistence type="predicted"/>